<evidence type="ECO:0000256" key="2">
    <source>
        <dbReference type="ARBA" id="ARBA00006370"/>
    </source>
</evidence>
<comment type="function">
    <text evidence="1">Catalyzes the intermembrane transfer of phosphatidylglycerol and phosphatidylinositol.</text>
</comment>
<feature type="chain" id="PRO_5035461141" evidence="7">
    <location>
        <begin position="20"/>
        <end position="164"/>
    </location>
</feature>
<evidence type="ECO:0000259" key="8">
    <source>
        <dbReference type="SMART" id="SM00737"/>
    </source>
</evidence>
<comment type="subunit">
    <text evidence="3">Monomer.</text>
</comment>
<keyword evidence="10" id="KW-1185">Reference proteome</keyword>
<dbReference type="GO" id="GO:0015918">
    <property type="term" value="P:sterol transport"/>
    <property type="evidence" value="ECO:0007669"/>
    <property type="project" value="InterPro"/>
</dbReference>
<proteinExistence type="inferred from homology"/>
<evidence type="ECO:0000256" key="5">
    <source>
        <dbReference type="ARBA" id="ARBA00022729"/>
    </source>
</evidence>
<evidence type="ECO:0000256" key="4">
    <source>
        <dbReference type="ARBA" id="ARBA00022448"/>
    </source>
</evidence>
<protein>
    <submittedName>
        <fullName evidence="9">Hypp2695 protein</fullName>
    </submittedName>
</protein>
<gene>
    <name evidence="9" type="primary">Hypp2695</name>
    <name evidence="9" type="ORF">BLAG_LOCUS18124</name>
</gene>
<dbReference type="PANTHER" id="PTHR11306">
    <property type="entry name" value="NIEMANN PICK TYPE C2 PROTEIN NPC2-RELATED"/>
    <property type="match status" value="1"/>
</dbReference>
<dbReference type="Proteomes" id="UP000838412">
    <property type="component" value="Chromosome 4"/>
</dbReference>
<organism evidence="9 10">
    <name type="scientific">Branchiostoma lanceolatum</name>
    <name type="common">Common lancelet</name>
    <name type="synonym">Amphioxus lanceolatum</name>
    <dbReference type="NCBI Taxonomy" id="7740"/>
    <lineage>
        <taxon>Eukaryota</taxon>
        <taxon>Metazoa</taxon>
        <taxon>Chordata</taxon>
        <taxon>Cephalochordata</taxon>
        <taxon>Leptocardii</taxon>
        <taxon>Amphioxiformes</taxon>
        <taxon>Branchiostomatidae</taxon>
        <taxon>Branchiostoma</taxon>
    </lineage>
</organism>
<keyword evidence="5 7" id="KW-0732">Signal</keyword>
<comment type="similarity">
    <text evidence="2">Belongs to the NPC2 family.</text>
</comment>
<reference evidence="9" key="1">
    <citation type="submission" date="2022-01" db="EMBL/GenBank/DDBJ databases">
        <authorList>
            <person name="Braso-Vives M."/>
        </authorList>
    </citation>
    <scope>NUCLEOTIDE SEQUENCE</scope>
</reference>
<feature type="domain" description="MD-2-related lipid-recognition" evidence="8">
    <location>
        <begin position="44"/>
        <end position="161"/>
    </location>
</feature>
<dbReference type="SMART" id="SM00737">
    <property type="entry name" value="ML"/>
    <property type="match status" value="1"/>
</dbReference>
<dbReference type="GO" id="GO:0032934">
    <property type="term" value="F:sterol binding"/>
    <property type="evidence" value="ECO:0007669"/>
    <property type="project" value="InterPro"/>
</dbReference>
<dbReference type="FunFam" id="2.60.40.770:FF:000019">
    <property type="entry name" value="Uncharacterized protein"/>
    <property type="match status" value="1"/>
</dbReference>
<keyword evidence="6" id="KW-0445">Lipid transport</keyword>
<name>A0A8J9ZTS1_BRALA</name>
<sequence length="164" mass="17319">MPAAHLLTAILLAATAAQAVPVPEAWLDADSFLSMFAFKGPVRWSNCGDPVTQSFNGTITPNPPMRGQKVAGSFTFVPDADLTAGKISLDLWYNGSPALKVPLPICKGGKGSEYCPMKKGVKVTAASSTAVPKYLQPGHYNGTAILLNQDNHQMLCIQAEGDMA</sequence>
<accession>A0A8J9ZTS1</accession>
<keyword evidence="4" id="KW-0813">Transport</keyword>
<evidence type="ECO:0000256" key="1">
    <source>
        <dbReference type="ARBA" id="ARBA00002053"/>
    </source>
</evidence>
<evidence type="ECO:0000313" key="10">
    <source>
        <dbReference type="Proteomes" id="UP000838412"/>
    </source>
</evidence>
<dbReference type="PANTHER" id="PTHR11306:SF0">
    <property type="entry name" value="PHOSPHATIDYLGLYCEROL_PHOSPHATIDYLINOSITOL TRANSFER PROTEIN"/>
    <property type="match status" value="1"/>
</dbReference>
<dbReference type="InterPro" id="IPR003172">
    <property type="entry name" value="ML_dom"/>
</dbReference>
<dbReference type="Gene3D" id="2.60.40.770">
    <property type="match status" value="1"/>
</dbReference>
<evidence type="ECO:0000256" key="7">
    <source>
        <dbReference type="SAM" id="SignalP"/>
    </source>
</evidence>
<dbReference type="InterPro" id="IPR039670">
    <property type="entry name" value="NPC2-like"/>
</dbReference>
<evidence type="ECO:0000256" key="6">
    <source>
        <dbReference type="ARBA" id="ARBA00023055"/>
    </source>
</evidence>
<dbReference type="Pfam" id="PF02221">
    <property type="entry name" value="E1_DerP2_DerF2"/>
    <property type="match status" value="1"/>
</dbReference>
<dbReference type="SUPFAM" id="SSF81296">
    <property type="entry name" value="E set domains"/>
    <property type="match status" value="1"/>
</dbReference>
<evidence type="ECO:0000313" key="9">
    <source>
        <dbReference type="EMBL" id="CAH1263422.1"/>
    </source>
</evidence>
<dbReference type="EMBL" id="OV696689">
    <property type="protein sequence ID" value="CAH1263422.1"/>
    <property type="molecule type" value="Genomic_DNA"/>
</dbReference>
<dbReference type="AlphaFoldDB" id="A0A8J9ZTS1"/>
<feature type="signal peptide" evidence="7">
    <location>
        <begin position="1"/>
        <end position="19"/>
    </location>
</feature>
<dbReference type="OrthoDB" id="9986740at2759"/>
<evidence type="ECO:0000256" key="3">
    <source>
        <dbReference type="ARBA" id="ARBA00011245"/>
    </source>
</evidence>
<dbReference type="InterPro" id="IPR014756">
    <property type="entry name" value="Ig_E-set"/>
</dbReference>